<dbReference type="GO" id="GO:0046872">
    <property type="term" value="F:metal ion binding"/>
    <property type="evidence" value="ECO:0007669"/>
    <property type="project" value="UniProtKB-KW"/>
</dbReference>
<proteinExistence type="predicted"/>
<dbReference type="Pfam" id="PF01546">
    <property type="entry name" value="Peptidase_M20"/>
    <property type="match status" value="1"/>
</dbReference>
<dbReference type="PANTHER" id="PTHR43808">
    <property type="entry name" value="ACETYLORNITHINE DEACETYLASE"/>
    <property type="match status" value="1"/>
</dbReference>
<dbReference type="SMR" id="A0A1H5X1Z1"/>
<keyword evidence="7" id="KW-1185">Reference proteome</keyword>
<protein>
    <submittedName>
        <fullName evidence="5">Glutamate carboxypeptidase</fullName>
    </submittedName>
</protein>
<evidence type="ECO:0000313" key="5">
    <source>
        <dbReference type="EMBL" id="SEG05758.1"/>
    </source>
</evidence>
<dbReference type="PANTHER" id="PTHR43808:SF9">
    <property type="entry name" value="BLL0789 PROTEIN"/>
    <property type="match status" value="1"/>
</dbReference>
<dbReference type="GO" id="GO:0004180">
    <property type="term" value="F:carboxypeptidase activity"/>
    <property type="evidence" value="ECO:0007669"/>
    <property type="project" value="UniProtKB-KW"/>
</dbReference>
<dbReference type="Pfam" id="PF07687">
    <property type="entry name" value="M20_dimer"/>
    <property type="match status" value="1"/>
</dbReference>
<accession>A0A1I1VIJ6</accession>
<accession>A0A1H5X1Z1</accession>
<dbReference type="SUPFAM" id="SSF55031">
    <property type="entry name" value="Bacterial exopeptidase dimerisation domain"/>
    <property type="match status" value="1"/>
</dbReference>
<dbReference type="InterPro" id="IPR002933">
    <property type="entry name" value="Peptidase_M20"/>
</dbReference>
<sequence length="386" mass="40900">MDKFGHIRFVSVSQIETLPVQPMRDRLHRYVQLETPSGGADALDALLDLLEARYAELGARTERHPSATGANLVAHFPGTGDKQHERPVLCLGHHDTVWPTGTLDGPVPWLEQDGRVHGPGVYDMKGGLVVFETAVELLAQHGSAHRPITMILVADEEVGSPSARELVAEHCRDAIAALGFEPPHPDGAVKTSRWGSTRVRIRVTGRESHAALAPEDGASAIEELIDQLLVVRRIATEHPDMLCNVGTISGGGRTNVVPGEAWCEIGMRFTDTATENSALAALQRLTPVRPGTTVSADILTSRPVWTEPESAGLTEVLTRAARAVGQQVTGRPAAGAADTNLTGSLGVPSLDGLGPVGRGAHAPDEQIIAATLPERAALTASLLAHL</sequence>
<evidence type="ECO:0000313" key="6">
    <source>
        <dbReference type="EMBL" id="SFD81868.1"/>
    </source>
</evidence>
<evidence type="ECO:0000313" key="7">
    <source>
        <dbReference type="Proteomes" id="UP000199690"/>
    </source>
</evidence>
<dbReference type="Gene3D" id="3.40.630.10">
    <property type="entry name" value="Zn peptidases"/>
    <property type="match status" value="1"/>
</dbReference>
<dbReference type="InterPro" id="IPR017150">
    <property type="entry name" value="Pept_M20_glutamate_carboxypep"/>
</dbReference>
<feature type="domain" description="Peptidase M20 dimerisation" evidence="4">
    <location>
        <begin position="193"/>
        <end position="284"/>
    </location>
</feature>
<dbReference type="InterPro" id="IPR050072">
    <property type="entry name" value="Peptidase_M20A"/>
</dbReference>
<gene>
    <name evidence="5" type="ORF">SAMN02982929_01378</name>
    <name evidence="6" type="ORF">SAMN05216506_106355</name>
</gene>
<evidence type="ECO:0000256" key="1">
    <source>
        <dbReference type="ARBA" id="ARBA00022723"/>
    </source>
</evidence>
<feature type="active site" evidence="3">
    <location>
        <position position="95"/>
    </location>
</feature>
<dbReference type="SUPFAM" id="SSF53187">
    <property type="entry name" value="Zn-dependent exopeptidases"/>
    <property type="match status" value="1"/>
</dbReference>
<reference evidence="7 8" key="2">
    <citation type="submission" date="2016-10" db="EMBL/GenBank/DDBJ databases">
        <authorList>
            <person name="Varghese N."/>
            <person name="Submissions S."/>
        </authorList>
    </citation>
    <scope>NUCLEOTIDE SEQUENCE [LARGE SCALE GENOMIC DNA]</scope>
    <source>
        <strain evidence="8">ATCC 20501</strain>
        <strain evidence="6 7">CGMCC 4.3529</strain>
    </source>
</reference>
<dbReference type="EMBL" id="FNVB01000002">
    <property type="protein sequence ID" value="SEG05758.1"/>
    <property type="molecule type" value="Genomic_DNA"/>
</dbReference>
<dbReference type="Proteomes" id="UP000236729">
    <property type="component" value="Unassembled WGS sequence"/>
</dbReference>
<organism evidence="5 8">
    <name type="scientific">Saccharopolyspora kobensis</name>
    <dbReference type="NCBI Taxonomy" id="146035"/>
    <lineage>
        <taxon>Bacteria</taxon>
        <taxon>Bacillati</taxon>
        <taxon>Actinomycetota</taxon>
        <taxon>Actinomycetes</taxon>
        <taxon>Pseudonocardiales</taxon>
        <taxon>Pseudonocardiaceae</taxon>
        <taxon>Saccharopolyspora</taxon>
    </lineage>
</organism>
<keyword evidence="2" id="KW-0378">Hydrolase</keyword>
<keyword evidence="1" id="KW-0479">Metal-binding</keyword>
<dbReference type="PIRSF" id="PIRSF037238">
    <property type="entry name" value="Carboxypeptidase_G2"/>
    <property type="match status" value="1"/>
</dbReference>
<dbReference type="InterPro" id="IPR036264">
    <property type="entry name" value="Bact_exopeptidase_dim_dom"/>
</dbReference>
<dbReference type="AlphaFoldDB" id="A0A1H5X1Z1"/>
<feature type="active site" description="Proton acceptor" evidence="3">
    <location>
        <position position="156"/>
    </location>
</feature>
<evidence type="ECO:0000256" key="3">
    <source>
        <dbReference type="PIRSR" id="PIRSR037238-1"/>
    </source>
</evidence>
<dbReference type="InterPro" id="IPR011650">
    <property type="entry name" value="Peptidase_M20_dimer"/>
</dbReference>
<dbReference type="Proteomes" id="UP000199690">
    <property type="component" value="Unassembled WGS sequence"/>
</dbReference>
<reference evidence="5" key="1">
    <citation type="submission" date="2016-10" db="EMBL/GenBank/DDBJ databases">
        <authorList>
            <person name="de Groot N.N."/>
        </authorList>
    </citation>
    <scope>NUCLEOTIDE SEQUENCE [LARGE SCALE GENOMIC DNA]</scope>
    <source>
        <strain evidence="5">ATCC 20501</strain>
    </source>
</reference>
<keyword evidence="5" id="KW-0121">Carboxypeptidase</keyword>
<keyword evidence="5" id="KW-0645">Protease</keyword>
<name>A0A1H5X1Z1_9PSEU</name>
<evidence type="ECO:0000259" key="4">
    <source>
        <dbReference type="Pfam" id="PF07687"/>
    </source>
</evidence>
<evidence type="ECO:0000313" key="8">
    <source>
        <dbReference type="Proteomes" id="UP000236729"/>
    </source>
</evidence>
<dbReference type="EMBL" id="FOME01000006">
    <property type="protein sequence ID" value="SFD81868.1"/>
    <property type="molecule type" value="Genomic_DNA"/>
</dbReference>
<dbReference type="Gene3D" id="3.30.70.360">
    <property type="match status" value="1"/>
</dbReference>
<evidence type="ECO:0000256" key="2">
    <source>
        <dbReference type="ARBA" id="ARBA00022801"/>
    </source>
</evidence>